<gene>
    <name evidence="4" type="ORF">FNA46_23840</name>
</gene>
<evidence type="ECO:0000259" key="2">
    <source>
        <dbReference type="Pfam" id="PF01471"/>
    </source>
</evidence>
<dbReference type="Proteomes" id="UP000316801">
    <property type="component" value="Unassembled WGS sequence"/>
</dbReference>
<dbReference type="PANTHER" id="PTHR30163:SF8">
    <property type="entry name" value="LYTIC MUREIN TRANSGLYCOSYLASE"/>
    <property type="match status" value="1"/>
</dbReference>
<comment type="caution">
    <text evidence="4">The sequence shown here is derived from an EMBL/GenBank/DDBJ whole genome shotgun (WGS) entry which is preliminary data.</text>
</comment>
<feature type="domain" description="Transglycosylase SLT" evidence="3">
    <location>
        <begin position="35"/>
        <end position="329"/>
    </location>
</feature>
<keyword evidence="1" id="KW-0732">Signal</keyword>
<dbReference type="SUPFAM" id="SSF53955">
    <property type="entry name" value="Lysozyme-like"/>
    <property type="match status" value="1"/>
</dbReference>
<dbReference type="Gene3D" id="1.10.8.350">
    <property type="entry name" value="Bacterial muramidase"/>
    <property type="match status" value="1"/>
</dbReference>
<dbReference type="Gene3D" id="1.10.101.10">
    <property type="entry name" value="PGBD-like superfamily/PGBD"/>
    <property type="match status" value="1"/>
</dbReference>
<dbReference type="GO" id="GO:0008933">
    <property type="term" value="F:peptidoglycan lytic transglycosylase activity"/>
    <property type="evidence" value="ECO:0007669"/>
    <property type="project" value="TreeGrafter"/>
</dbReference>
<dbReference type="NCBIfam" id="TIGR02283">
    <property type="entry name" value="MltB_2"/>
    <property type="match status" value="1"/>
</dbReference>
<reference evidence="4 5" key="1">
    <citation type="submission" date="2019-07" db="EMBL/GenBank/DDBJ databases">
        <title>Ln-dependent methylotrophs.</title>
        <authorList>
            <person name="Tani A."/>
        </authorList>
    </citation>
    <scope>NUCLEOTIDE SEQUENCE [LARGE SCALE GENOMIC DNA]</scope>
    <source>
        <strain evidence="4 5">SM12</strain>
    </source>
</reference>
<keyword evidence="5" id="KW-1185">Reference proteome</keyword>
<sequence length="407" mass="44903">MRFFTPHRFAGLALSVIAAMMLITTAIDAQAEPGFKAWVANFYRTAAENGITRSTYNKAFAGVTGPDEDVLRKANYQPEFKTEIWQYLDSRVNPFTVRNGREMLAKHGRLLDALERRYGVDKHVLLAIWSMESNYGAVLSQPERLHNIPQALATLAWADPKRAKFARTQLIAALKILQSGEISPRHLTGSWAGAMGHTQFIPTSYLLYAVDADGDGRRDIWSSVPDALATAANLLAQNGWENGRTWGYEALLPPTVTRYAGQTKTLAQWAALGVIRANGKPFPRGSDRAELKLLAGAEGPAFLMLRNFFVVKRYNAADSYALAVGLLADEIAGYGGMVQPWPRPHGTLDVKEKFELQRRLKALGYYDGEIDGNFGSGSRAAISAIQSRLGMEADGEPSQTLLKRLRN</sequence>
<proteinExistence type="predicted"/>
<dbReference type="InterPro" id="IPR036366">
    <property type="entry name" value="PGBDSf"/>
</dbReference>
<evidence type="ECO:0000256" key="1">
    <source>
        <dbReference type="SAM" id="SignalP"/>
    </source>
</evidence>
<organism evidence="4 5">
    <name type="scientific">Rhizobium straminoryzae</name>
    <dbReference type="NCBI Taxonomy" id="1387186"/>
    <lineage>
        <taxon>Bacteria</taxon>
        <taxon>Pseudomonadati</taxon>
        <taxon>Pseudomonadota</taxon>
        <taxon>Alphaproteobacteria</taxon>
        <taxon>Hyphomicrobiales</taxon>
        <taxon>Rhizobiaceae</taxon>
        <taxon>Rhizobium/Agrobacterium group</taxon>
        <taxon>Rhizobium</taxon>
    </lineage>
</organism>
<dbReference type="AlphaFoldDB" id="A0A549SQX9"/>
<feature type="chain" id="PRO_5021830889" evidence="1">
    <location>
        <begin position="32"/>
        <end position="407"/>
    </location>
</feature>
<dbReference type="GO" id="GO:0009253">
    <property type="term" value="P:peptidoglycan catabolic process"/>
    <property type="evidence" value="ECO:0007669"/>
    <property type="project" value="TreeGrafter"/>
</dbReference>
<feature type="domain" description="Peptidoglycan binding-like" evidence="2">
    <location>
        <begin position="355"/>
        <end position="405"/>
    </location>
</feature>
<dbReference type="EMBL" id="VJMG01000086">
    <property type="protein sequence ID" value="TRL32020.1"/>
    <property type="molecule type" value="Genomic_DNA"/>
</dbReference>
<dbReference type="FunFam" id="1.10.8.350:FF:000001">
    <property type="entry name" value="Lytic murein transglycosylase B"/>
    <property type="match status" value="1"/>
</dbReference>
<feature type="signal peptide" evidence="1">
    <location>
        <begin position="1"/>
        <end position="31"/>
    </location>
</feature>
<dbReference type="InterPro" id="IPR043426">
    <property type="entry name" value="MltB-like"/>
</dbReference>
<dbReference type="InterPro" id="IPR002477">
    <property type="entry name" value="Peptidoglycan-bd-like"/>
</dbReference>
<accession>A0A549SQX9</accession>
<dbReference type="InterPro" id="IPR036365">
    <property type="entry name" value="PGBD-like_sf"/>
</dbReference>
<evidence type="ECO:0000313" key="4">
    <source>
        <dbReference type="EMBL" id="TRL32020.1"/>
    </source>
</evidence>
<dbReference type="Gene3D" id="1.10.530.10">
    <property type="match status" value="1"/>
</dbReference>
<dbReference type="Pfam" id="PF13406">
    <property type="entry name" value="SLT_2"/>
    <property type="match status" value="1"/>
</dbReference>
<evidence type="ECO:0000259" key="3">
    <source>
        <dbReference type="Pfam" id="PF13406"/>
    </source>
</evidence>
<dbReference type="Pfam" id="PF01471">
    <property type="entry name" value="PG_binding_1"/>
    <property type="match status" value="1"/>
</dbReference>
<dbReference type="InterPro" id="IPR023346">
    <property type="entry name" value="Lysozyme-like_dom_sf"/>
</dbReference>
<dbReference type="InterPro" id="IPR011970">
    <property type="entry name" value="MltB_2"/>
</dbReference>
<protein>
    <submittedName>
        <fullName evidence="4">Lytic murein transglycosylase</fullName>
    </submittedName>
</protein>
<name>A0A549SQX9_9HYPH</name>
<evidence type="ECO:0000313" key="5">
    <source>
        <dbReference type="Proteomes" id="UP000316801"/>
    </source>
</evidence>
<dbReference type="InterPro" id="IPR031304">
    <property type="entry name" value="SLT_2"/>
</dbReference>
<dbReference type="SUPFAM" id="SSF47090">
    <property type="entry name" value="PGBD-like"/>
    <property type="match status" value="1"/>
</dbReference>
<dbReference type="PANTHER" id="PTHR30163">
    <property type="entry name" value="MEMBRANE-BOUND LYTIC MUREIN TRANSGLYCOSYLASE B"/>
    <property type="match status" value="1"/>
</dbReference>